<dbReference type="GO" id="GO:0016787">
    <property type="term" value="F:hydrolase activity"/>
    <property type="evidence" value="ECO:0007669"/>
    <property type="project" value="UniProtKB-KW"/>
</dbReference>
<dbReference type="PANTHER" id="PTHR35527:SF2">
    <property type="entry name" value="HYDROLASE"/>
    <property type="match status" value="1"/>
</dbReference>
<proteinExistence type="inferred from homology"/>
<gene>
    <name evidence="5" type="ORF">FLT43_25235</name>
    <name evidence="4" type="ORF">M5W83_00015</name>
</gene>
<evidence type="ECO:0000256" key="2">
    <source>
        <dbReference type="ARBA" id="ARBA00022801"/>
    </source>
</evidence>
<evidence type="ECO:0000313" key="6">
    <source>
        <dbReference type="Proteomes" id="UP000315377"/>
    </source>
</evidence>
<keyword evidence="2 5" id="KW-0378">Hydrolase</keyword>
<protein>
    <submittedName>
        <fullName evidence="5">Linear amide C-N hydrolase</fullName>
    </submittedName>
</protein>
<keyword evidence="7" id="KW-1185">Reference proteome</keyword>
<dbReference type="InterPro" id="IPR029132">
    <property type="entry name" value="CBAH/NAAA_C"/>
</dbReference>
<dbReference type="InterPro" id="IPR052193">
    <property type="entry name" value="Peptidase_C59"/>
</dbReference>
<dbReference type="GeneID" id="76999264"/>
<dbReference type="RefSeq" id="WP_087441997.1">
    <property type="nucleotide sequence ID" value="NZ_CABMNB010000023.1"/>
</dbReference>
<dbReference type="EMBL" id="JAMDMM010000002">
    <property type="protein sequence ID" value="MCY9605579.1"/>
    <property type="molecule type" value="Genomic_DNA"/>
</dbReference>
<dbReference type="Pfam" id="PF02275">
    <property type="entry name" value="CBAH"/>
    <property type="match status" value="1"/>
</dbReference>
<organism evidence="5 6">
    <name type="scientific">Paenibacillus thiaminolyticus</name>
    <name type="common">Bacillus thiaminolyticus</name>
    <dbReference type="NCBI Taxonomy" id="49283"/>
    <lineage>
        <taxon>Bacteria</taxon>
        <taxon>Bacillati</taxon>
        <taxon>Bacillota</taxon>
        <taxon>Bacilli</taxon>
        <taxon>Bacillales</taxon>
        <taxon>Paenibacillaceae</taxon>
        <taxon>Paenibacillus</taxon>
    </lineage>
</organism>
<dbReference type="Proteomes" id="UP000315377">
    <property type="component" value="Chromosome"/>
</dbReference>
<accession>A0AAP9J349</accession>
<reference evidence="5 6" key="1">
    <citation type="submission" date="2019-07" db="EMBL/GenBank/DDBJ databases">
        <title>Paenibacillus thiaminolyticus NRRL B-4156.</title>
        <authorList>
            <person name="Hehnly C."/>
            <person name="Zhang L."/>
        </authorList>
    </citation>
    <scope>NUCLEOTIDE SEQUENCE [LARGE SCALE GENOMIC DNA]</scope>
    <source>
        <strain evidence="5 6">NRRL B-4156</strain>
    </source>
</reference>
<comment type="similarity">
    <text evidence="1">Belongs to the peptidase C59 family.</text>
</comment>
<dbReference type="AlphaFoldDB" id="A0AAP9J349"/>
<evidence type="ECO:0000313" key="4">
    <source>
        <dbReference type="EMBL" id="MCY9605579.1"/>
    </source>
</evidence>
<dbReference type="EMBL" id="CP041405">
    <property type="protein sequence ID" value="QDM46387.1"/>
    <property type="molecule type" value="Genomic_DNA"/>
</dbReference>
<dbReference type="SUPFAM" id="SSF56235">
    <property type="entry name" value="N-terminal nucleophile aminohydrolases (Ntn hydrolases)"/>
    <property type="match status" value="1"/>
</dbReference>
<reference evidence="4 7" key="2">
    <citation type="submission" date="2022-05" db="EMBL/GenBank/DDBJ databases">
        <title>Genome Sequencing of Bee-Associated Microbes.</title>
        <authorList>
            <person name="Dunlap C."/>
        </authorList>
    </citation>
    <scope>NUCLEOTIDE SEQUENCE [LARGE SCALE GENOMIC DNA]</scope>
    <source>
        <strain evidence="4 7">NRRL B-14613</strain>
    </source>
</reference>
<feature type="domain" description="Choloylglycine hydrolase/NAAA C-terminal" evidence="3">
    <location>
        <begin position="69"/>
        <end position="170"/>
    </location>
</feature>
<dbReference type="PANTHER" id="PTHR35527">
    <property type="entry name" value="CHOLOYLGLYCINE HYDROLASE"/>
    <property type="match status" value="1"/>
</dbReference>
<dbReference type="Gene3D" id="3.60.60.10">
    <property type="entry name" value="Penicillin V Acylase, Chain A"/>
    <property type="match status" value="1"/>
</dbReference>
<evidence type="ECO:0000256" key="1">
    <source>
        <dbReference type="ARBA" id="ARBA00006625"/>
    </source>
</evidence>
<dbReference type="InterPro" id="IPR029055">
    <property type="entry name" value="Ntn_hydrolases_N"/>
</dbReference>
<evidence type="ECO:0000313" key="7">
    <source>
        <dbReference type="Proteomes" id="UP001209276"/>
    </source>
</evidence>
<sequence>MSTVFQLHQDGKIVVCKNQDVIYDGVFLFTNHRGIRKTALMLPPALPATWVSRYGSLTVSQNGKESPNGGMNEQGLVVEQTTLWTTEHPPADDKHTVNELQWIQYMLDTCATVREVLQAAATLRIDQSTSKLHYLIADRSGDCTIIEFLNGNMQIYEDHLSAPIMANSPYAQARDEIMSGITDWTGRDEYEQNSMKRVLAVWERTKKKTLHSEMVDFGFETLEKAKREDTVFSIVYDLANMELHANTNRNRERRKIRIAEFDFSKESPSLAADLQKLQGPNAREQFVAYTTQFNHNVVHSFFRDENMTSIFHWDISDEVIRFLAQYPESFG</sequence>
<evidence type="ECO:0000259" key="3">
    <source>
        <dbReference type="Pfam" id="PF02275"/>
    </source>
</evidence>
<evidence type="ECO:0000313" key="5">
    <source>
        <dbReference type="EMBL" id="QDM46387.1"/>
    </source>
</evidence>
<dbReference type="Proteomes" id="UP001209276">
    <property type="component" value="Unassembled WGS sequence"/>
</dbReference>
<name>A0AAP9J349_PANTH</name>